<evidence type="ECO:0000256" key="3">
    <source>
        <dbReference type="ARBA" id="ARBA00012099"/>
    </source>
</evidence>
<dbReference type="PANTHER" id="PTHR10196:SF69">
    <property type="entry name" value="GLYCEROL KINASE"/>
    <property type="match status" value="1"/>
</dbReference>
<keyword evidence="14" id="KW-1185">Reference proteome</keyword>
<dbReference type="Gene3D" id="3.30.420.40">
    <property type="match status" value="2"/>
</dbReference>
<gene>
    <name evidence="13" type="ORF">HYH03_016119</name>
</gene>
<evidence type="ECO:0000313" key="14">
    <source>
        <dbReference type="Proteomes" id="UP000612055"/>
    </source>
</evidence>
<dbReference type="InterPro" id="IPR018484">
    <property type="entry name" value="FGGY_N"/>
</dbReference>
<protein>
    <recommendedName>
        <fullName evidence="3">glycerol kinase</fullName>
        <ecNumber evidence="3">2.7.1.30</ecNumber>
    </recommendedName>
    <alternativeName>
        <fullName evidence="9">ATP:glycerol 3-phosphotransferase</fullName>
    </alternativeName>
</protein>
<dbReference type="InterPro" id="IPR005999">
    <property type="entry name" value="Glycerol_kin"/>
</dbReference>
<evidence type="ECO:0000256" key="7">
    <source>
        <dbReference type="ARBA" id="ARBA00022798"/>
    </source>
</evidence>
<proteinExistence type="inferred from homology"/>
<dbReference type="AlphaFoldDB" id="A0A835XI58"/>
<dbReference type="GO" id="GO:0046167">
    <property type="term" value="P:glycerol-3-phosphate biosynthetic process"/>
    <property type="evidence" value="ECO:0007669"/>
    <property type="project" value="TreeGrafter"/>
</dbReference>
<evidence type="ECO:0000256" key="10">
    <source>
        <dbReference type="RuleBase" id="RU003733"/>
    </source>
</evidence>
<dbReference type="EC" id="2.7.1.30" evidence="3"/>
<keyword evidence="4 10" id="KW-0808">Transferase</keyword>
<dbReference type="InterPro" id="IPR043129">
    <property type="entry name" value="ATPase_NBD"/>
</dbReference>
<dbReference type="UniPathway" id="UPA00618">
    <property type="reaction ID" value="UER00672"/>
</dbReference>
<dbReference type="FunFam" id="3.30.420.40:FF:000086">
    <property type="entry name" value="Glycerol kinase"/>
    <property type="match status" value="1"/>
</dbReference>
<feature type="domain" description="Carbohydrate kinase FGGY C-terminal" evidence="12">
    <location>
        <begin position="303"/>
        <end position="498"/>
    </location>
</feature>
<evidence type="ECO:0000256" key="6">
    <source>
        <dbReference type="ARBA" id="ARBA00022777"/>
    </source>
</evidence>
<dbReference type="FunFam" id="3.30.420.40:FF:000108">
    <property type="entry name" value="Glycerol kinase, glycosomal"/>
    <property type="match status" value="1"/>
</dbReference>
<evidence type="ECO:0000313" key="13">
    <source>
        <dbReference type="EMBL" id="KAG2485132.1"/>
    </source>
</evidence>
<dbReference type="GO" id="GO:0005524">
    <property type="term" value="F:ATP binding"/>
    <property type="evidence" value="ECO:0007669"/>
    <property type="project" value="UniProtKB-KW"/>
</dbReference>
<evidence type="ECO:0000256" key="4">
    <source>
        <dbReference type="ARBA" id="ARBA00022679"/>
    </source>
</evidence>
<dbReference type="GO" id="GO:0019563">
    <property type="term" value="P:glycerol catabolic process"/>
    <property type="evidence" value="ECO:0007669"/>
    <property type="project" value="UniProtKB-UniPathway"/>
</dbReference>
<comment type="similarity">
    <text evidence="2 10">Belongs to the FGGY kinase family.</text>
</comment>
<evidence type="ECO:0000259" key="11">
    <source>
        <dbReference type="Pfam" id="PF00370"/>
    </source>
</evidence>
<evidence type="ECO:0000259" key="12">
    <source>
        <dbReference type="Pfam" id="PF02782"/>
    </source>
</evidence>
<dbReference type="Proteomes" id="UP000612055">
    <property type="component" value="Unassembled WGS sequence"/>
</dbReference>
<dbReference type="GO" id="GO:0004370">
    <property type="term" value="F:glycerol kinase activity"/>
    <property type="evidence" value="ECO:0007669"/>
    <property type="project" value="UniProtKB-EC"/>
</dbReference>
<evidence type="ECO:0000256" key="9">
    <source>
        <dbReference type="ARBA" id="ARBA00043149"/>
    </source>
</evidence>
<reference evidence="13" key="1">
    <citation type="journal article" date="2020" name="bioRxiv">
        <title>Comparative genomics of Chlamydomonas.</title>
        <authorList>
            <person name="Craig R.J."/>
            <person name="Hasan A.R."/>
            <person name="Ness R.W."/>
            <person name="Keightley P.D."/>
        </authorList>
    </citation>
    <scope>NUCLEOTIDE SEQUENCE</scope>
    <source>
        <strain evidence="13">CCAP 11/70</strain>
    </source>
</reference>
<dbReference type="InterPro" id="IPR042018">
    <property type="entry name" value="GK1-3_metazoan-type"/>
</dbReference>
<dbReference type="GO" id="GO:0006641">
    <property type="term" value="P:triglyceride metabolic process"/>
    <property type="evidence" value="ECO:0007669"/>
    <property type="project" value="TreeGrafter"/>
</dbReference>
<keyword evidence="7" id="KW-0319">Glycerol metabolism</keyword>
<dbReference type="InterPro" id="IPR018483">
    <property type="entry name" value="Carb_kinase_FGGY_CS"/>
</dbReference>
<accession>A0A835XI58</accession>
<keyword evidence="6 10" id="KW-0418">Kinase</keyword>
<dbReference type="GO" id="GO:0005739">
    <property type="term" value="C:mitochondrion"/>
    <property type="evidence" value="ECO:0007669"/>
    <property type="project" value="TreeGrafter"/>
</dbReference>
<dbReference type="PROSITE" id="PS00445">
    <property type="entry name" value="FGGY_KINASES_2"/>
    <property type="match status" value="1"/>
</dbReference>
<evidence type="ECO:0000256" key="2">
    <source>
        <dbReference type="ARBA" id="ARBA00009156"/>
    </source>
</evidence>
<dbReference type="NCBIfam" id="TIGR01311">
    <property type="entry name" value="glycerol_kin"/>
    <property type="match status" value="1"/>
</dbReference>
<evidence type="ECO:0000256" key="5">
    <source>
        <dbReference type="ARBA" id="ARBA00022741"/>
    </source>
</evidence>
<comment type="caution">
    <text evidence="13">The sequence shown here is derived from an EMBL/GenBank/DDBJ whole genome shotgun (WGS) entry which is preliminary data.</text>
</comment>
<sequence length="599" mass="63770">MEGSTDCIGAIDQGTQSTRVFIFDKDCNPLASHQVDVPQIYPQAGWCEHDPLDIWRTVVECLSRTWEAAQQVVVSAGRPHLRMLALGLTNQRETTVVWSRSTGLPLHNAIVWLDNRTSELCEELSRQHGGSDAFRAATGLPLSPYFSATKLLWLQQNVPEVRDAIASGDACVGTVDSWLIWQLTGGAAGGVHVTDVTNASRTLLMDLETLDWHPPALEAFSCPREVLPRIASNAELYGRVTPSPATAPSALTSFGSHGHPSAAACPPPPRHPLAPLEGVPIAGCLGDQQAAMLGQRCRPGEAKNTYGTGCFMLLNTGQRRIASTHGLLTTLAFRLGQDRPPHYALEGSVAVAGLGVSWLRDNLRLIGSAAESAELAAAVRDTGGVYFVPAFSGLLAPRWRADARGVLVGMTSFTTREHVVRAMLEAICFQTREVLDAMRRDAELDEHHGGLAALRVDGGAAANDLLMQMQADILQVPVLRPAFRETTSLGAALAAGLAVGLWSREEVFGPHTVAGTTTFRPKVSARAAAARYGRWNKAVERALDLADLAPEEGEADEVEVEEAEVEVKAGEGEVKVGEGVRGGGGGVVAGAPAGPVDWV</sequence>
<dbReference type="OrthoDB" id="5422795at2759"/>
<name>A0A835XI58_9CHLO</name>
<dbReference type="PANTHER" id="PTHR10196">
    <property type="entry name" value="SUGAR KINASE"/>
    <property type="match status" value="1"/>
</dbReference>
<dbReference type="CDD" id="cd07792">
    <property type="entry name" value="ASKHA_NBD_FGGY_GK1-3-like"/>
    <property type="match status" value="1"/>
</dbReference>
<dbReference type="EMBL" id="JAEHOE010000135">
    <property type="protein sequence ID" value="KAG2485132.1"/>
    <property type="molecule type" value="Genomic_DNA"/>
</dbReference>
<organism evidence="13 14">
    <name type="scientific">Edaphochlamys debaryana</name>
    <dbReference type="NCBI Taxonomy" id="47281"/>
    <lineage>
        <taxon>Eukaryota</taxon>
        <taxon>Viridiplantae</taxon>
        <taxon>Chlorophyta</taxon>
        <taxon>core chlorophytes</taxon>
        <taxon>Chlorophyceae</taxon>
        <taxon>CS clade</taxon>
        <taxon>Chlamydomonadales</taxon>
        <taxon>Chlamydomonadales incertae sedis</taxon>
        <taxon>Edaphochlamys</taxon>
    </lineage>
</organism>
<evidence type="ECO:0000256" key="1">
    <source>
        <dbReference type="ARBA" id="ARBA00005190"/>
    </source>
</evidence>
<dbReference type="InterPro" id="IPR018485">
    <property type="entry name" value="FGGY_C"/>
</dbReference>
<comment type="pathway">
    <text evidence="1">Polyol metabolism; glycerol degradation via glycerol kinase pathway; sn-glycerol 3-phosphate from glycerol: step 1/1.</text>
</comment>
<dbReference type="Pfam" id="PF02782">
    <property type="entry name" value="FGGY_C"/>
    <property type="match status" value="1"/>
</dbReference>
<keyword evidence="5" id="KW-0547">Nucleotide-binding</keyword>
<keyword evidence="8" id="KW-0067">ATP-binding</keyword>
<feature type="domain" description="Carbohydrate kinase FGGY N-terminal" evidence="11">
    <location>
        <begin position="8"/>
        <end position="246"/>
    </location>
</feature>
<dbReference type="PROSITE" id="PS00933">
    <property type="entry name" value="FGGY_KINASES_1"/>
    <property type="match status" value="1"/>
</dbReference>
<dbReference type="SUPFAM" id="SSF53067">
    <property type="entry name" value="Actin-like ATPase domain"/>
    <property type="match status" value="2"/>
</dbReference>
<evidence type="ECO:0000256" key="8">
    <source>
        <dbReference type="ARBA" id="ARBA00022840"/>
    </source>
</evidence>
<dbReference type="Pfam" id="PF00370">
    <property type="entry name" value="FGGY_N"/>
    <property type="match status" value="1"/>
</dbReference>